<organism evidence="2 3">
    <name type="scientific">Arthrobotrys musiformis</name>
    <dbReference type="NCBI Taxonomy" id="47236"/>
    <lineage>
        <taxon>Eukaryota</taxon>
        <taxon>Fungi</taxon>
        <taxon>Dikarya</taxon>
        <taxon>Ascomycota</taxon>
        <taxon>Pezizomycotina</taxon>
        <taxon>Orbiliomycetes</taxon>
        <taxon>Orbiliales</taxon>
        <taxon>Orbiliaceae</taxon>
        <taxon>Arthrobotrys</taxon>
    </lineage>
</organism>
<protein>
    <recommendedName>
        <fullName evidence="4">Adhesin domain-containing protein</fullName>
    </recommendedName>
</protein>
<keyword evidence="1" id="KW-1133">Transmembrane helix</keyword>
<dbReference type="Proteomes" id="UP001370758">
    <property type="component" value="Unassembled WGS sequence"/>
</dbReference>
<sequence length="432" mass="47353">MRSTTKQNSRDYGASESTALLTPSVELDDLGEPAKLIPRHRLRIRKLLLVVLVITLLTPIYHIARFLHSANPRPPLVPWRYYSRQHVYGLTSATPSINEFINPDFFPAGVAGCVRLLTGKTSQSDHLLVYVQIYSTEPSTVEYITPLASADDVSVTSVRSKPMNHNPAHRTFVDVYIYTHPSANLSHLSISTNTLPIEIPASVRLTTEKLSLSSNHHISNEGGEDLRAGHISLSSAFGVINGSWAFDTTFVANAGGNNALLKLQPRTHRPGNISISAKYHISATIPFETSQKKDTTISILSERGNINAHLLASTFTNITAAAGDIIGRLLPTGMSTVETYSKFNTSLVIERPGAFKARHVAYDGWIDVEYPDEWTGGIKVESLHRRAEILGIDGAEVGGVVREREGKVYLNGQGEGRVEVFGGEDAVFRFRG</sequence>
<evidence type="ECO:0008006" key="4">
    <source>
        <dbReference type="Google" id="ProtNLM"/>
    </source>
</evidence>
<comment type="caution">
    <text evidence="2">The sequence shown here is derived from an EMBL/GenBank/DDBJ whole genome shotgun (WGS) entry which is preliminary data.</text>
</comment>
<feature type="transmembrane region" description="Helical" evidence="1">
    <location>
        <begin position="47"/>
        <end position="64"/>
    </location>
</feature>
<evidence type="ECO:0000313" key="2">
    <source>
        <dbReference type="EMBL" id="KAK6507492.1"/>
    </source>
</evidence>
<keyword evidence="1" id="KW-0812">Transmembrane</keyword>
<reference evidence="2 3" key="1">
    <citation type="submission" date="2023-08" db="EMBL/GenBank/DDBJ databases">
        <authorList>
            <person name="Palmer J.M."/>
        </authorList>
    </citation>
    <scope>NUCLEOTIDE SEQUENCE [LARGE SCALE GENOMIC DNA]</scope>
    <source>
        <strain evidence="2 3">TWF481</strain>
    </source>
</reference>
<keyword evidence="1" id="KW-0472">Membrane</keyword>
<gene>
    <name evidence="2" type="ORF">TWF481_005923</name>
</gene>
<keyword evidence="3" id="KW-1185">Reference proteome</keyword>
<accession>A0AAV9WF87</accession>
<evidence type="ECO:0000256" key="1">
    <source>
        <dbReference type="SAM" id="Phobius"/>
    </source>
</evidence>
<dbReference type="EMBL" id="JAVHJL010000003">
    <property type="protein sequence ID" value="KAK6507492.1"/>
    <property type="molecule type" value="Genomic_DNA"/>
</dbReference>
<proteinExistence type="predicted"/>
<evidence type="ECO:0000313" key="3">
    <source>
        <dbReference type="Proteomes" id="UP001370758"/>
    </source>
</evidence>
<name>A0AAV9WF87_9PEZI</name>
<dbReference type="AlphaFoldDB" id="A0AAV9WF87"/>